<dbReference type="InterPro" id="IPR000667">
    <property type="entry name" value="Peptidase_S13"/>
</dbReference>
<dbReference type="PRINTS" id="PR00922">
    <property type="entry name" value="DADACBPTASE3"/>
</dbReference>
<dbReference type="GO" id="GO:0006508">
    <property type="term" value="P:proteolysis"/>
    <property type="evidence" value="ECO:0007669"/>
    <property type="project" value="InterPro"/>
</dbReference>
<dbReference type="Proteomes" id="UP000092634">
    <property type="component" value="Unassembled WGS sequence"/>
</dbReference>
<dbReference type="EMBL" id="MAQB02000001">
    <property type="protein sequence ID" value="OFJ48965.1"/>
    <property type="molecule type" value="Genomic_DNA"/>
</dbReference>
<keyword evidence="4" id="KW-0645">Protease</keyword>
<evidence type="ECO:0000313" key="4">
    <source>
        <dbReference type="EMBL" id="OFJ48965.1"/>
    </source>
</evidence>
<keyword evidence="4" id="KW-0121">Carboxypeptidase</keyword>
<keyword evidence="2" id="KW-0378">Hydrolase</keyword>
<reference evidence="4 5" key="1">
    <citation type="submission" date="2016-10" db="EMBL/GenBank/DDBJ databases">
        <title>Updated version of Genome Assembly of Janthinobacterium lividum ERGS5:01.</title>
        <authorList>
            <person name="Kumar R."/>
            <person name="Acharya V."/>
            <person name="Singh D."/>
        </authorList>
    </citation>
    <scope>NUCLEOTIDE SEQUENCE [LARGE SCALE GENOMIC DNA]</scope>
    <source>
        <strain evidence="4 5">ERGS5:01</strain>
    </source>
</reference>
<proteinExistence type="inferred from homology"/>
<dbReference type="PANTHER" id="PTHR30023">
    <property type="entry name" value="D-ALANYL-D-ALANINE CARBOXYPEPTIDASE"/>
    <property type="match status" value="1"/>
</dbReference>
<protein>
    <submittedName>
        <fullName evidence="4">D-alanyl-D-alanine carboxypeptidase/D-alanyl-D-alanine-endopeptidase</fullName>
    </submittedName>
</protein>
<organism evidence="4 5">
    <name type="scientific">Janthinobacterium lividum</name>
    <dbReference type="NCBI Taxonomy" id="29581"/>
    <lineage>
        <taxon>Bacteria</taxon>
        <taxon>Pseudomonadati</taxon>
        <taxon>Pseudomonadota</taxon>
        <taxon>Betaproteobacteria</taxon>
        <taxon>Burkholderiales</taxon>
        <taxon>Oxalobacteraceae</taxon>
        <taxon>Janthinobacterium</taxon>
    </lineage>
</organism>
<comment type="similarity">
    <text evidence="1">Belongs to the peptidase S13 family.</text>
</comment>
<evidence type="ECO:0000256" key="2">
    <source>
        <dbReference type="ARBA" id="ARBA00022801"/>
    </source>
</evidence>
<dbReference type="Gene3D" id="3.40.710.10">
    <property type="entry name" value="DD-peptidase/beta-lactamase superfamily"/>
    <property type="match status" value="1"/>
</dbReference>
<dbReference type="NCBIfam" id="TIGR00666">
    <property type="entry name" value="PBP4"/>
    <property type="match status" value="1"/>
</dbReference>
<dbReference type="Gene3D" id="3.50.80.20">
    <property type="entry name" value="D-Ala-D-Ala carboxypeptidase C, peptidase S13"/>
    <property type="match status" value="1"/>
</dbReference>
<evidence type="ECO:0000313" key="5">
    <source>
        <dbReference type="Proteomes" id="UP000092634"/>
    </source>
</evidence>
<name>A0A1E8PRT0_9BURK</name>
<dbReference type="InterPro" id="IPR012338">
    <property type="entry name" value="Beta-lactam/transpept-like"/>
</dbReference>
<dbReference type="PANTHER" id="PTHR30023:SF0">
    <property type="entry name" value="PENICILLIN-SENSITIVE CARBOXYPEPTIDASE A"/>
    <property type="match status" value="1"/>
</dbReference>
<sequence>MIRPLLIAALLTGIGLSHAQAQLPESVSLLLRSANIPEDAIGAIVLRGNTSVLSHGAERSMQPASTMKLVTTAVGLEQLGPIFRGRTELRTSADVINGVLKGDLILRGGADTDFNADALTHMLQTLRNQGIVKIKGDLILDRQLFQPARPDVGAQPFDESAEFRYNVIPDALLLNTNLLDISMSSTDRQLSILMQPPLENVSISSDMKLIKASCARWEDGWRPPEYRRDTSGKLQVILHGNFPQNCSKATSINVLDRNDYADRLFRATWKRLGGTLTGTVREAPYTGLPPTAEPVGTRILADHVSRALPEVLRDINKTSDNTLARTLFLSLGSLQSDGWLGSRPVALAAPEDTANRARLVIEQWFQRHHIDTQGMLVDNGSGLSRTGRITPAQLAGVLQAMQQSAWAPEFQSSLPIVALDGTMRKRLLNSPAAARARIKTGTLKNVVAIAGYVPDANNQLCVVVAMINSDLVGNGNGRAAVDALIEWVASSGTTPVVTGQ</sequence>
<evidence type="ECO:0000256" key="3">
    <source>
        <dbReference type="SAM" id="SignalP"/>
    </source>
</evidence>
<feature type="signal peptide" evidence="3">
    <location>
        <begin position="1"/>
        <end position="19"/>
    </location>
</feature>
<gene>
    <name evidence="4" type="ORF">BA896_008725</name>
</gene>
<dbReference type="GO" id="GO:0000270">
    <property type="term" value="P:peptidoglycan metabolic process"/>
    <property type="evidence" value="ECO:0007669"/>
    <property type="project" value="TreeGrafter"/>
</dbReference>
<dbReference type="AlphaFoldDB" id="A0A1E8PRT0"/>
<comment type="caution">
    <text evidence="4">The sequence shown here is derived from an EMBL/GenBank/DDBJ whole genome shotgun (WGS) entry which is preliminary data.</text>
</comment>
<feature type="chain" id="PRO_5009214813" evidence="3">
    <location>
        <begin position="20"/>
        <end position="500"/>
    </location>
</feature>
<dbReference type="Pfam" id="PF02113">
    <property type="entry name" value="Peptidase_S13"/>
    <property type="match status" value="1"/>
</dbReference>
<dbReference type="SUPFAM" id="SSF56601">
    <property type="entry name" value="beta-lactamase/transpeptidase-like"/>
    <property type="match status" value="1"/>
</dbReference>
<evidence type="ECO:0000256" key="1">
    <source>
        <dbReference type="ARBA" id="ARBA00006096"/>
    </source>
</evidence>
<keyword evidence="3" id="KW-0732">Signal</keyword>
<dbReference type="GO" id="GO:0004185">
    <property type="term" value="F:serine-type carboxypeptidase activity"/>
    <property type="evidence" value="ECO:0007669"/>
    <property type="project" value="InterPro"/>
</dbReference>
<accession>A0A1E8PRT0</accession>